<dbReference type="InterPro" id="IPR025329">
    <property type="entry name" value="DUF4235"/>
</dbReference>
<comment type="caution">
    <text evidence="1">The sequence shown here is derived from an EMBL/GenBank/DDBJ whole genome shotgun (WGS) entry which is preliminary data.</text>
</comment>
<evidence type="ECO:0000313" key="2">
    <source>
        <dbReference type="Proteomes" id="UP000291289"/>
    </source>
</evidence>
<dbReference type="Proteomes" id="UP000291289">
    <property type="component" value="Unassembled WGS sequence"/>
</dbReference>
<sequence>MVEVWIACDNNSMTHELYSDEIHEGFSHDETPTSASVARTREQLRSIDSKVNSMRSRIKNDPDDAFDKLIKFALPTIAGLIIGKLTEFAWKSGKKRILGDKAVDDEGNDLTDGIIASMIFAALSAAIGSLVSNLADRSSAGIVNLRHKRAARKSGKHAR</sequence>
<reference evidence="1 2" key="1">
    <citation type="submission" date="2018-12" db="EMBL/GenBank/DDBJ databases">
        <title>Alloscrdovia theropitheci sp. nov: a novel taxon from the feces of the bleeding-herat monkey (Theropithecus geleda).</title>
        <authorList>
            <person name="Modesto M."/>
        </authorList>
    </citation>
    <scope>NUCLEOTIDE SEQUENCE [LARGE SCALE GENOMIC DNA]</scope>
    <source>
        <strain evidence="1 2">GLDI4/2</strain>
    </source>
</reference>
<dbReference type="EMBL" id="RXLP01000026">
    <property type="protein sequence ID" value="TCD53824.1"/>
    <property type="molecule type" value="Genomic_DNA"/>
</dbReference>
<dbReference type="OrthoDB" id="3240197at2"/>
<organism evidence="1 2">
    <name type="scientific">Alloscardovia theropitheci</name>
    <dbReference type="NCBI Taxonomy" id="2496842"/>
    <lineage>
        <taxon>Bacteria</taxon>
        <taxon>Bacillati</taxon>
        <taxon>Actinomycetota</taxon>
        <taxon>Actinomycetes</taxon>
        <taxon>Bifidobacteriales</taxon>
        <taxon>Bifidobacteriaceae</taxon>
        <taxon>Alloscardovia</taxon>
    </lineage>
</organism>
<evidence type="ECO:0000313" key="1">
    <source>
        <dbReference type="EMBL" id="TCD53824.1"/>
    </source>
</evidence>
<dbReference type="Pfam" id="PF14019">
    <property type="entry name" value="DUF4235"/>
    <property type="match status" value="1"/>
</dbReference>
<proteinExistence type="predicted"/>
<keyword evidence="2" id="KW-1185">Reference proteome</keyword>
<name>A0A4R0QNR8_9BIFI</name>
<protein>
    <submittedName>
        <fullName evidence="1">DUF4235 domain-containing protein</fullName>
    </submittedName>
</protein>
<accession>A0A4R0QNR8</accession>
<gene>
    <name evidence="1" type="ORF">EJ419_07620</name>
</gene>
<dbReference type="AlphaFoldDB" id="A0A4R0QNR8"/>